<evidence type="ECO:0000313" key="1">
    <source>
        <dbReference type="EMBL" id="GIN94284.1"/>
    </source>
</evidence>
<proteinExistence type="predicted"/>
<gene>
    <name evidence="1" type="ORF">J6TS1_01540</name>
</gene>
<evidence type="ECO:0000313" key="2">
    <source>
        <dbReference type="Proteomes" id="UP000680670"/>
    </source>
</evidence>
<dbReference type="Proteomes" id="UP000680670">
    <property type="component" value="Unassembled WGS sequence"/>
</dbReference>
<comment type="caution">
    <text evidence="1">The sequence shown here is derived from an EMBL/GenBank/DDBJ whole genome shotgun (WGS) entry which is preliminary data.</text>
</comment>
<protein>
    <submittedName>
        <fullName evidence="1">Uncharacterized protein</fullName>
    </submittedName>
</protein>
<dbReference type="EMBL" id="BORJ01000001">
    <property type="protein sequence ID" value="GIN94284.1"/>
    <property type="molecule type" value="Genomic_DNA"/>
</dbReference>
<name>A0ABQ4KRL4_SIMTE</name>
<keyword evidence="2" id="KW-1185">Reference proteome</keyword>
<sequence length="79" mass="9215">MTYTTPIDSSYIYSVCDKKVIYAERKINVGLMVGKKPKEIILKKYNRYNDLGHMLISFVSKGVSIGKRKIFEHLLWKTD</sequence>
<reference evidence="1 2" key="1">
    <citation type="submission" date="2021-03" db="EMBL/GenBank/DDBJ databases">
        <title>Antimicrobial resistance genes in bacteria isolated from Japanese honey, and their potential for conferring macrolide and lincosamide resistance in the American foulbrood pathogen Paenibacillus larvae.</title>
        <authorList>
            <person name="Okamoto M."/>
            <person name="Kumagai M."/>
            <person name="Kanamori H."/>
            <person name="Takamatsu D."/>
        </authorList>
    </citation>
    <scope>NUCLEOTIDE SEQUENCE [LARGE SCALE GENOMIC DNA]</scope>
    <source>
        <strain evidence="1 2">J6TS1</strain>
    </source>
</reference>
<organism evidence="1 2">
    <name type="scientific">Siminovitchia terrae</name>
    <name type="common">Bacillus terrae</name>
    <dbReference type="NCBI Taxonomy" id="1914933"/>
    <lineage>
        <taxon>Bacteria</taxon>
        <taxon>Bacillati</taxon>
        <taxon>Bacillota</taxon>
        <taxon>Bacilli</taxon>
        <taxon>Bacillales</taxon>
        <taxon>Bacillaceae</taxon>
        <taxon>Siminovitchia</taxon>
    </lineage>
</organism>
<accession>A0ABQ4KRL4</accession>